<dbReference type="Proteomes" id="UP001428817">
    <property type="component" value="Unassembled WGS sequence"/>
</dbReference>
<evidence type="ECO:0000256" key="1">
    <source>
        <dbReference type="SAM" id="MobiDB-lite"/>
    </source>
</evidence>
<gene>
    <name evidence="2" type="ORF">GCM10023321_38410</name>
</gene>
<comment type="caution">
    <text evidence="2">The sequence shown here is derived from an EMBL/GenBank/DDBJ whole genome shotgun (WGS) entry which is preliminary data.</text>
</comment>
<feature type="region of interest" description="Disordered" evidence="1">
    <location>
        <begin position="26"/>
        <end position="75"/>
    </location>
</feature>
<dbReference type="RefSeq" id="WP_185059083.1">
    <property type="nucleotide sequence ID" value="NZ_BAABJP010000015.1"/>
</dbReference>
<reference evidence="3" key="1">
    <citation type="journal article" date="2019" name="Int. J. Syst. Evol. Microbiol.">
        <title>The Global Catalogue of Microorganisms (GCM) 10K type strain sequencing project: providing services to taxonomists for standard genome sequencing and annotation.</title>
        <authorList>
            <consortium name="The Broad Institute Genomics Platform"/>
            <consortium name="The Broad Institute Genome Sequencing Center for Infectious Disease"/>
            <person name="Wu L."/>
            <person name="Ma J."/>
        </authorList>
    </citation>
    <scope>NUCLEOTIDE SEQUENCE [LARGE SCALE GENOMIC DNA]</scope>
    <source>
        <strain evidence="3">JCM 18303</strain>
    </source>
</reference>
<accession>A0ABP9Q8C1</accession>
<organism evidence="2 3">
    <name type="scientific">Pseudonocardia eucalypti</name>
    <dbReference type="NCBI Taxonomy" id="648755"/>
    <lineage>
        <taxon>Bacteria</taxon>
        <taxon>Bacillati</taxon>
        <taxon>Actinomycetota</taxon>
        <taxon>Actinomycetes</taxon>
        <taxon>Pseudonocardiales</taxon>
        <taxon>Pseudonocardiaceae</taxon>
        <taxon>Pseudonocardia</taxon>
    </lineage>
</organism>
<proteinExistence type="predicted"/>
<sequence>MAMNSPIRMPVVFSRNIAAIWSAPAAGEGGGMKRASSSSPTKNPAVITGPHHAQATCPRFTGRPRGVRGGAAPRW</sequence>
<keyword evidence="3" id="KW-1185">Reference proteome</keyword>
<name>A0ABP9Q8C1_9PSEU</name>
<evidence type="ECO:0000313" key="2">
    <source>
        <dbReference type="EMBL" id="GAA5158519.1"/>
    </source>
</evidence>
<evidence type="ECO:0000313" key="3">
    <source>
        <dbReference type="Proteomes" id="UP001428817"/>
    </source>
</evidence>
<dbReference type="EMBL" id="BAABJP010000015">
    <property type="protein sequence ID" value="GAA5158519.1"/>
    <property type="molecule type" value="Genomic_DNA"/>
</dbReference>
<protein>
    <submittedName>
        <fullName evidence="2">Uncharacterized protein</fullName>
    </submittedName>
</protein>